<keyword evidence="5 8" id="KW-0418">Kinase</keyword>
<protein>
    <recommendedName>
        <fullName evidence="2">hydroxymethylpyrimidine kinase</fullName>
        <ecNumber evidence="2">2.7.1.49</ecNumber>
    </recommendedName>
</protein>
<dbReference type="InterPro" id="IPR029056">
    <property type="entry name" value="Ribokinase-like"/>
</dbReference>
<evidence type="ECO:0000256" key="3">
    <source>
        <dbReference type="ARBA" id="ARBA00022679"/>
    </source>
</evidence>
<dbReference type="PANTHER" id="PTHR20858">
    <property type="entry name" value="PHOSPHOMETHYLPYRIMIDINE KINASE"/>
    <property type="match status" value="1"/>
</dbReference>
<dbReference type="PANTHER" id="PTHR20858:SF17">
    <property type="entry name" value="HYDROXYMETHYLPYRIMIDINE_PHOSPHOMETHYLPYRIMIDINE KINASE THI20-RELATED"/>
    <property type="match status" value="1"/>
</dbReference>
<sequence length="264" mass="28402">MNVVLSIAGSDSSGGAGIQADLKSFEAFNIFGTSAITVLTAQNTQGVNEIYEVDAPFVKAQIEAVLSDFNVSAIKIGMLYSNEIIDMVRDVIAPLDIPVVIDPVFISKAGSKLLNDDAIANLKTLFPYATLVTPNRFEAHALFGYRFEDPSTLHKMLKLPYKVLIKNETIELNDRLASLDTLYAEGKTERFTSESLNSKNTHGTGCSFSSAITANLALGKTLKQSIEISKSFISLGIKYAPNLGHGTGPIAHKIGGEKCQLALN</sequence>
<name>A0A6S6TC07_9BACT</name>
<evidence type="ECO:0000256" key="6">
    <source>
        <dbReference type="ARBA" id="ARBA00022840"/>
    </source>
</evidence>
<dbReference type="NCBIfam" id="TIGR00097">
    <property type="entry name" value="HMP-P_kinase"/>
    <property type="match status" value="1"/>
</dbReference>
<comment type="pathway">
    <text evidence="1">Cofactor biosynthesis; thiamine diphosphate biosynthesis.</text>
</comment>
<dbReference type="AlphaFoldDB" id="A0A6S6TC07"/>
<organism evidence="8">
    <name type="scientific">uncultured Sulfurovum sp</name>
    <dbReference type="NCBI Taxonomy" id="269237"/>
    <lineage>
        <taxon>Bacteria</taxon>
        <taxon>Pseudomonadati</taxon>
        <taxon>Campylobacterota</taxon>
        <taxon>Epsilonproteobacteria</taxon>
        <taxon>Campylobacterales</taxon>
        <taxon>Sulfurovaceae</taxon>
        <taxon>Sulfurovum</taxon>
        <taxon>environmental samples</taxon>
    </lineage>
</organism>
<feature type="domain" description="Pyridoxamine kinase/Phosphomethylpyrimidine kinase" evidence="7">
    <location>
        <begin position="11"/>
        <end position="250"/>
    </location>
</feature>
<dbReference type="GO" id="GO:0005524">
    <property type="term" value="F:ATP binding"/>
    <property type="evidence" value="ECO:0007669"/>
    <property type="project" value="UniProtKB-KW"/>
</dbReference>
<dbReference type="EC" id="2.7.1.49" evidence="2"/>
<evidence type="ECO:0000256" key="1">
    <source>
        <dbReference type="ARBA" id="ARBA00004948"/>
    </source>
</evidence>
<proteinExistence type="predicted"/>
<gene>
    <name evidence="8" type="ORF">HELGO_WM41416</name>
</gene>
<dbReference type="FunFam" id="3.40.1190.20:FF:000003">
    <property type="entry name" value="Phosphomethylpyrimidine kinase ThiD"/>
    <property type="match status" value="1"/>
</dbReference>
<keyword evidence="3 8" id="KW-0808">Transferase</keyword>
<evidence type="ECO:0000256" key="4">
    <source>
        <dbReference type="ARBA" id="ARBA00022741"/>
    </source>
</evidence>
<dbReference type="GO" id="GO:0009228">
    <property type="term" value="P:thiamine biosynthetic process"/>
    <property type="evidence" value="ECO:0007669"/>
    <property type="project" value="InterPro"/>
</dbReference>
<evidence type="ECO:0000313" key="8">
    <source>
        <dbReference type="EMBL" id="CAA6813917.1"/>
    </source>
</evidence>
<dbReference type="SUPFAM" id="SSF53613">
    <property type="entry name" value="Ribokinase-like"/>
    <property type="match status" value="1"/>
</dbReference>
<evidence type="ECO:0000256" key="2">
    <source>
        <dbReference type="ARBA" id="ARBA00012135"/>
    </source>
</evidence>
<dbReference type="GO" id="GO:0005829">
    <property type="term" value="C:cytosol"/>
    <property type="evidence" value="ECO:0007669"/>
    <property type="project" value="TreeGrafter"/>
</dbReference>
<dbReference type="InterPro" id="IPR004399">
    <property type="entry name" value="HMP/HMP-P_kinase_dom"/>
</dbReference>
<dbReference type="EMBL" id="CACVAZ010000089">
    <property type="protein sequence ID" value="CAA6813917.1"/>
    <property type="molecule type" value="Genomic_DNA"/>
</dbReference>
<evidence type="ECO:0000256" key="5">
    <source>
        <dbReference type="ARBA" id="ARBA00022777"/>
    </source>
</evidence>
<dbReference type="InterPro" id="IPR013749">
    <property type="entry name" value="PM/HMP-P_kinase-1"/>
</dbReference>
<dbReference type="Pfam" id="PF08543">
    <property type="entry name" value="Phos_pyr_kin"/>
    <property type="match status" value="1"/>
</dbReference>
<dbReference type="GO" id="GO:0009229">
    <property type="term" value="P:thiamine diphosphate biosynthetic process"/>
    <property type="evidence" value="ECO:0007669"/>
    <property type="project" value="UniProtKB-UniPathway"/>
</dbReference>
<keyword evidence="6" id="KW-0067">ATP-binding</keyword>
<dbReference type="UniPathway" id="UPA00060">
    <property type="reaction ID" value="UER00138"/>
</dbReference>
<dbReference type="Gene3D" id="3.40.1190.20">
    <property type="match status" value="1"/>
</dbReference>
<dbReference type="GO" id="GO:0008902">
    <property type="term" value="F:hydroxymethylpyrimidine kinase activity"/>
    <property type="evidence" value="ECO:0007669"/>
    <property type="project" value="UniProtKB-EC"/>
</dbReference>
<reference evidence="8" key="1">
    <citation type="submission" date="2020-01" db="EMBL/GenBank/DDBJ databases">
        <authorList>
            <person name="Meier V. D."/>
            <person name="Meier V D."/>
        </authorList>
    </citation>
    <scope>NUCLEOTIDE SEQUENCE</scope>
    <source>
        <strain evidence="8">HLG_WM_MAG_02</strain>
    </source>
</reference>
<accession>A0A6S6TC07</accession>
<keyword evidence="4" id="KW-0547">Nucleotide-binding</keyword>
<dbReference type="GO" id="GO:0008972">
    <property type="term" value="F:phosphomethylpyrimidine kinase activity"/>
    <property type="evidence" value="ECO:0007669"/>
    <property type="project" value="InterPro"/>
</dbReference>
<dbReference type="CDD" id="cd01169">
    <property type="entry name" value="HMPP_kinase"/>
    <property type="match status" value="1"/>
</dbReference>
<evidence type="ECO:0000259" key="7">
    <source>
        <dbReference type="Pfam" id="PF08543"/>
    </source>
</evidence>